<reference evidence="4 5" key="1">
    <citation type="journal article" date="2019" name="Emerg. Microbes Infect.">
        <title>Comprehensive subspecies identification of 175 nontuberculous mycobacteria species based on 7547 genomic profiles.</title>
        <authorList>
            <person name="Matsumoto Y."/>
            <person name="Kinjo T."/>
            <person name="Motooka D."/>
            <person name="Nabeya D."/>
            <person name="Jung N."/>
            <person name="Uechi K."/>
            <person name="Horii T."/>
            <person name="Iida T."/>
            <person name="Fujita J."/>
            <person name="Nakamura S."/>
        </authorList>
    </citation>
    <scope>NUCLEOTIDE SEQUENCE [LARGE SCALE GENOMIC DNA]</scope>
    <source>
        <strain evidence="4 5">JCM 12404</strain>
    </source>
</reference>
<evidence type="ECO:0000313" key="5">
    <source>
        <dbReference type="Proteomes" id="UP000465866"/>
    </source>
</evidence>
<name>A0A7I7KZX1_9MYCO</name>
<evidence type="ECO:0000256" key="2">
    <source>
        <dbReference type="ARBA" id="ARBA00022801"/>
    </source>
</evidence>
<dbReference type="GO" id="GO:0003723">
    <property type="term" value="F:RNA binding"/>
    <property type="evidence" value="ECO:0007669"/>
    <property type="project" value="InterPro"/>
</dbReference>
<dbReference type="Proteomes" id="UP000465866">
    <property type="component" value="Chromosome"/>
</dbReference>
<evidence type="ECO:0000256" key="1">
    <source>
        <dbReference type="ARBA" id="ARBA00022722"/>
    </source>
</evidence>
<keyword evidence="2" id="KW-0378">Hydrolase</keyword>
<gene>
    <name evidence="4" type="ORF">MCOO_32840</name>
</gene>
<dbReference type="SUPFAM" id="SSF53933">
    <property type="entry name" value="Microbial ribonucleases"/>
    <property type="match status" value="1"/>
</dbReference>
<dbReference type="GO" id="GO:0016787">
    <property type="term" value="F:hydrolase activity"/>
    <property type="evidence" value="ECO:0007669"/>
    <property type="project" value="UniProtKB-KW"/>
</dbReference>
<dbReference type="GO" id="GO:0004521">
    <property type="term" value="F:RNA endonuclease activity"/>
    <property type="evidence" value="ECO:0007669"/>
    <property type="project" value="InterPro"/>
</dbReference>
<dbReference type="InterPro" id="IPR000026">
    <property type="entry name" value="N1-like"/>
</dbReference>
<protein>
    <submittedName>
        <fullName evidence="4">Ribonuclease</fullName>
    </submittedName>
</protein>
<dbReference type="KEGG" id="mcoo:MCOO_32840"/>
<sequence>MGRRRLVLIALGVLVVAFAAVMLSRNHSPDSAPSGGDGGTTCPISSLPPEVVDTVRRIHAGGPFPFPHSDGAVFGNREGHLPKQRRGYYHEYTVVTSRARDRSVRRIVTGGTPLTDPAQYFYTGDHYDSFCLVTDAGRQR</sequence>
<dbReference type="Pfam" id="PF00545">
    <property type="entry name" value="Ribonuclease"/>
    <property type="match status" value="1"/>
</dbReference>
<accession>A0A7I7KZX1</accession>
<dbReference type="AlphaFoldDB" id="A0A7I7KZX1"/>
<keyword evidence="1" id="KW-0540">Nuclease</keyword>
<feature type="region of interest" description="Disordered" evidence="3">
    <location>
        <begin position="27"/>
        <end position="46"/>
    </location>
</feature>
<evidence type="ECO:0000256" key="3">
    <source>
        <dbReference type="SAM" id="MobiDB-lite"/>
    </source>
</evidence>
<keyword evidence="5" id="KW-1185">Reference proteome</keyword>
<dbReference type="Gene3D" id="3.10.450.30">
    <property type="entry name" value="Microbial ribonucleases"/>
    <property type="match status" value="1"/>
</dbReference>
<organism evidence="4 5">
    <name type="scientific">Mycobacterium cookii</name>
    <dbReference type="NCBI Taxonomy" id="1775"/>
    <lineage>
        <taxon>Bacteria</taxon>
        <taxon>Bacillati</taxon>
        <taxon>Actinomycetota</taxon>
        <taxon>Actinomycetes</taxon>
        <taxon>Mycobacteriales</taxon>
        <taxon>Mycobacteriaceae</taxon>
        <taxon>Mycobacterium</taxon>
    </lineage>
</organism>
<proteinExistence type="predicted"/>
<dbReference type="EMBL" id="AP022569">
    <property type="protein sequence ID" value="BBX47269.1"/>
    <property type="molecule type" value="Genomic_DNA"/>
</dbReference>
<evidence type="ECO:0000313" key="4">
    <source>
        <dbReference type="EMBL" id="BBX47269.1"/>
    </source>
</evidence>
<dbReference type="InterPro" id="IPR016191">
    <property type="entry name" value="Ribonuclease/ribotoxin"/>
</dbReference>